<feature type="signal peptide" evidence="1">
    <location>
        <begin position="1"/>
        <end position="30"/>
    </location>
</feature>
<proteinExistence type="predicted"/>
<sequence>MSRKLNWGKLITVLCTIMLTLTVVGPSVSAATKQTTAEENSDTKRLEYEELNKIINETANEIKSEAPKVNVANEQPTMHTMAAGSLAVKLAKLFGKSYVKSKLPKKIYKAFPKSLKDNVSEAKWVGIWNTYILMGPLDEVKNSVANALKPYVWDWVATTCGYIAQGIVYAVI</sequence>
<accession>A0A285P2F0</accession>
<evidence type="ECO:0000313" key="2">
    <source>
        <dbReference type="EMBL" id="SNZ15919.1"/>
    </source>
</evidence>
<dbReference type="Proteomes" id="UP000219356">
    <property type="component" value="Unassembled WGS sequence"/>
</dbReference>
<gene>
    <name evidence="2" type="ORF">SAMN05421503_2798</name>
</gene>
<evidence type="ECO:0008006" key="4">
    <source>
        <dbReference type="Google" id="ProtNLM"/>
    </source>
</evidence>
<name>A0A285P2F0_9BACI</name>
<organism evidence="2 3">
    <name type="scientific">Terribacillus aidingensis</name>
    <dbReference type="NCBI Taxonomy" id="586416"/>
    <lineage>
        <taxon>Bacteria</taxon>
        <taxon>Bacillati</taxon>
        <taxon>Bacillota</taxon>
        <taxon>Bacilli</taxon>
        <taxon>Bacillales</taxon>
        <taxon>Bacillaceae</taxon>
        <taxon>Terribacillus</taxon>
    </lineage>
</organism>
<evidence type="ECO:0000256" key="1">
    <source>
        <dbReference type="SAM" id="SignalP"/>
    </source>
</evidence>
<evidence type="ECO:0000313" key="3">
    <source>
        <dbReference type="Proteomes" id="UP000219356"/>
    </source>
</evidence>
<dbReference type="OrthoDB" id="2991664at2"/>
<dbReference type="RefSeq" id="WP_097043033.1">
    <property type="nucleotide sequence ID" value="NZ_OBEK01000004.1"/>
</dbReference>
<dbReference type="AlphaFoldDB" id="A0A285P2F0"/>
<feature type="chain" id="PRO_5013012868" description="Antimicrobial peptide, SdpC family" evidence="1">
    <location>
        <begin position="31"/>
        <end position="172"/>
    </location>
</feature>
<reference evidence="3" key="1">
    <citation type="submission" date="2017-09" db="EMBL/GenBank/DDBJ databases">
        <authorList>
            <person name="Varghese N."/>
            <person name="Submissions S."/>
        </authorList>
    </citation>
    <scope>NUCLEOTIDE SEQUENCE [LARGE SCALE GENOMIC DNA]</scope>
    <source>
        <strain evidence="3">CGMCC 1.8913</strain>
    </source>
</reference>
<dbReference type="EMBL" id="OBEK01000004">
    <property type="protein sequence ID" value="SNZ15919.1"/>
    <property type="molecule type" value="Genomic_DNA"/>
</dbReference>
<keyword evidence="3" id="KW-1185">Reference proteome</keyword>
<keyword evidence="1" id="KW-0732">Signal</keyword>
<protein>
    <recommendedName>
        <fullName evidence="4">Antimicrobial peptide, SdpC family</fullName>
    </recommendedName>
</protein>